<dbReference type="Proteomes" id="UP000266113">
    <property type="component" value="Unassembled WGS sequence"/>
</dbReference>
<evidence type="ECO:0000313" key="1">
    <source>
        <dbReference type="EMBL" id="RIE16888.1"/>
    </source>
</evidence>
<dbReference type="AlphaFoldDB" id="A0A398DXL2"/>
<name>A0A398DXL2_9BACT</name>
<sequence length="65" mass="7428">MLARKDVAEQTKKRLLAIRAELDMTRLHHEILLCQEHLDAIAKRRQSLVINKRGSYASVSGELTT</sequence>
<comment type="caution">
    <text evidence="1">The sequence shown here is derived from an EMBL/GenBank/DDBJ whole genome shotgun (WGS) entry which is preliminary data.</text>
</comment>
<dbReference type="EMBL" id="QXIY01000017">
    <property type="protein sequence ID" value="RIE16888.1"/>
    <property type="molecule type" value="Genomic_DNA"/>
</dbReference>
<organism evidence="1 2">
    <name type="scientific">Candidatus Cryosericum septentrionale</name>
    <dbReference type="NCBI Taxonomy" id="2290913"/>
    <lineage>
        <taxon>Bacteria</taxon>
        <taxon>Pseudomonadati</taxon>
        <taxon>Caldisericota/Cryosericota group</taxon>
        <taxon>Candidatus Cryosericota</taxon>
        <taxon>Candidatus Cryosericia</taxon>
        <taxon>Candidatus Cryosericales</taxon>
        <taxon>Candidatus Cryosericaceae</taxon>
        <taxon>Candidatus Cryosericum</taxon>
    </lineage>
</organism>
<gene>
    <name evidence="1" type="ORF">SMC1_04325</name>
</gene>
<proteinExistence type="predicted"/>
<reference evidence="1 2" key="1">
    <citation type="submission" date="2018-09" db="EMBL/GenBank/DDBJ databases">
        <title>Discovery and Ecogenomic Context for Candidatus Cryosericales, a Global Caldiserica Order Active in Thawing Permafrost.</title>
        <authorList>
            <person name="Martinez M.A."/>
            <person name="Woodcroft B.J."/>
            <person name="Ignacio Espinoza J.C."/>
            <person name="Zayed A."/>
            <person name="Singleton C.M."/>
            <person name="Boyd J."/>
            <person name="Li Y.-F."/>
            <person name="Purvine S."/>
            <person name="Maughan H."/>
            <person name="Hodgkins S.B."/>
            <person name="Anderson D."/>
            <person name="Sederholm M."/>
            <person name="Temperton B."/>
            <person name="Saleska S.R."/>
            <person name="Tyson G.W."/>
            <person name="Rich V.I."/>
        </authorList>
    </citation>
    <scope>NUCLEOTIDE SEQUENCE [LARGE SCALE GENOMIC DNA]</scope>
    <source>
        <strain evidence="1 2">SMC1</strain>
    </source>
</reference>
<evidence type="ECO:0000313" key="2">
    <source>
        <dbReference type="Proteomes" id="UP000266113"/>
    </source>
</evidence>
<keyword evidence="2" id="KW-1185">Reference proteome</keyword>
<protein>
    <submittedName>
        <fullName evidence="1">Uncharacterized protein</fullName>
    </submittedName>
</protein>
<accession>A0A398DXL2</accession>
<dbReference type="RefSeq" id="WP_119085570.1">
    <property type="nucleotide sequence ID" value="NZ_QXIY01000017.1"/>
</dbReference>